<gene>
    <name evidence="1" type="ORF">GCM10011403_10510</name>
</gene>
<reference evidence="1" key="2">
    <citation type="submission" date="2020-09" db="EMBL/GenBank/DDBJ databases">
        <authorList>
            <person name="Sun Q."/>
            <person name="Zhou Y."/>
        </authorList>
    </citation>
    <scope>NUCLEOTIDE SEQUENCE</scope>
    <source>
        <strain evidence="1">CGMCC 1.15425</strain>
    </source>
</reference>
<comment type="caution">
    <text evidence="1">The sequence shown here is derived from an EMBL/GenBank/DDBJ whole genome shotgun (WGS) entry which is preliminary data.</text>
</comment>
<organism evidence="1 2">
    <name type="scientific">Pseudohongiella nitratireducens</name>
    <dbReference type="NCBI Taxonomy" id="1768907"/>
    <lineage>
        <taxon>Bacteria</taxon>
        <taxon>Pseudomonadati</taxon>
        <taxon>Pseudomonadota</taxon>
        <taxon>Gammaproteobacteria</taxon>
        <taxon>Pseudomonadales</taxon>
        <taxon>Pseudohongiellaceae</taxon>
        <taxon>Pseudohongiella</taxon>
    </lineage>
</organism>
<keyword evidence="2" id="KW-1185">Reference proteome</keyword>
<accession>A0A917GST4</accession>
<proteinExistence type="predicted"/>
<dbReference type="Proteomes" id="UP000627715">
    <property type="component" value="Unassembled WGS sequence"/>
</dbReference>
<evidence type="ECO:0000313" key="2">
    <source>
        <dbReference type="Proteomes" id="UP000627715"/>
    </source>
</evidence>
<sequence>MGMAFCSEGMKGSHTVVICDRQVFQSPFVGPRKQAGWGEVAVGKMCMAVEVNHGAQITPATDACKCRSFSDLDLSGLNKTD</sequence>
<name>A0A917GST4_9GAMM</name>
<evidence type="ECO:0000313" key="1">
    <source>
        <dbReference type="EMBL" id="GGG55303.1"/>
    </source>
</evidence>
<reference evidence="1" key="1">
    <citation type="journal article" date="2014" name="Int. J. Syst. Evol. Microbiol.">
        <title>Complete genome sequence of Corynebacterium casei LMG S-19264T (=DSM 44701T), isolated from a smear-ripened cheese.</title>
        <authorList>
            <consortium name="US DOE Joint Genome Institute (JGI-PGF)"/>
            <person name="Walter F."/>
            <person name="Albersmeier A."/>
            <person name="Kalinowski J."/>
            <person name="Ruckert C."/>
        </authorList>
    </citation>
    <scope>NUCLEOTIDE SEQUENCE</scope>
    <source>
        <strain evidence="1">CGMCC 1.15425</strain>
    </source>
</reference>
<dbReference type="EMBL" id="BMIY01000004">
    <property type="protein sequence ID" value="GGG55303.1"/>
    <property type="molecule type" value="Genomic_DNA"/>
</dbReference>
<dbReference type="AlphaFoldDB" id="A0A917GST4"/>
<protein>
    <submittedName>
        <fullName evidence="1">Uncharacterized protein</fullName>
    </submittedName>
</protein>